<comment type="subcellular location">
    <subcellularLocation>
        <location evidence="8">Cell membrane</location>
        <topology evidence="8">Peripheral membrane protein</topology>
        <orientation evidence="8">Cytoplasmic side</orientation>
    </subcellularLocation>
</comment>
<evidence type="ECO:0000256" key="9">
    <source>
        <dbReference type="RuleBase" id="RU003685"/>
    </source>
</evidence>
<dbReference type="NCBIfam" id="TIGR01962">
    <property type="entry name" value="NuoD"/>
    <property type="match status" value="1"/>
</dbReference>
<proteinExistence type="inferred from homology"/>
<evidence type="ECO:0000256" key="2">
    <source>
        <dbReference type="ARBA" id="ARBA00005769"/>
    </source>
</evidence>
<evidence type="ECO:0000259" key="10">
    <source>
        <dbReference type="Pfam" id="PF00346"/>
    </source>
</evidence>
<comment type="catalytic activity">
    <reaction evidence="8">
        <text>a quinone + NADH + 5 H(+)(in) = a quinol + NAD(+) + 4 H(+)(out)</text>
        <dbReference type="Rhea" id="RHEA:57888"/>
        <dbReference type="ChEBI" id="CHEBI:15378"/>
        <dbReference type="ChEBI" id="CHEBI:24646"/>
        <dbReference type="ChEBI" id="CHEBI:57540"/>
        <dbReference type="ChEBI" id="CHEBI:57945"/>
        <dbReference type="ChEBI" id="CHEBI:132124"/>
    </reaction>
</comment>
<keyword evidence="12" id="KW-1185">Reference proteome</keyword>
<keyword evidence="6 8" id="KW-0520">NAD</keyword>
<evidence type="ECO:0000256" key="4">
    <source>
        <dbReference type="ARBA" id="ARBA00022719"/>
    </source>
</evidence>
<dbReference type="GO" id="GO:0005886">
    <property type="term" value="C:plasma membrane"/>
    <property type="evidence" value="ECO:0007669"/>
    <property type="project" value="UniProtKB-SubCell"/>
</dbReference>
<comment type="function">
    <text evidence="1 8">NDH-1 shuttles electrons from NADH, via FMN and iron-sulfur (Fe-S) centers, to quinones in the respiratory chain. The immediate electron acceptor for the enzyme in this species is believed to be ubiquinone. Couples the redox reaction to proton translocation (for every two electrons transferred, four hydrogen ions are translocated across the cytoplasmic membrane), and thus conserves the redox energy in a proton gradient.</text>
</comment>
<gene>
    <name evidence="8" type="primary">nuoD</name>
    <name evidence="11" type="ORF">COO92_06125</name>
</gene>
<evidence type="ECO:0000256" key="3">
    <source>
        <dbReference type="ARBA" id="ARBA00022448"/>
    </source>
</evidence>
<name>A0A2N3L9T1_9PROT</name>
<dbReference type="EMBL" id="NXGX01000002">
    <property type="protein sequence ID" value="PKR59601.1"/>
    <property type="molecule type" value="Genomic_DNA"/>
</dbReference>
<reference evidence="11 12" key="1">
    <citation type="submission" date="2017-09" db="EMBL/GenBank/DDBJ databases">
        <title>Biodiversity and function of Thalassospira species in the particle-attached aromatic-hydrocarbon-degrading consortia from the surface seawater of the China South Sea.</title>
        <authorList>
            <person name="Dong C."/>
            <person name="Lai Q."/>
            <person name="Shao Z."/>
        </authorList>
    </citation>
    <scope>NUCLEOTIDE SEQUENCE [LARGE SCALE GENOMIC DNA]</scope>
    <source>
        <strain evidence="11 12">139Z-12</strain>
    </source>
</reference>
<accession>A0A2N3L9T1</accession>
<dbReference type="NCBIfam" id="NF004739">
    <property type="entry name" value="PRK06075.1"/>
    <property type="match status" value="1"/>
</dbReference>
<feature type="domain" description="NADH-quinone oxidoreductase subunit D" evidence="10">
    <location>
        <begin position="122"/>
        <end position="392"/>
    </location>
</feature>
<organism evidence="11 12">
    <name type="scientific">Thalassospira lohafexi</name>
    <dbReference type="NCBI Taxonomy" id="744227"/>
    <lineage>
        <taxon>Bacteria</taxon>
        <taxon>Pseudomonadati</taxon>
        <taxon>Pseudomonadota</taxon>
        <taxon>Alphaproteobacteria</taxon>
        <taxon>Rhodospirillales</taxon>
        <taxon>Thalassospiraceae</taxon>
        <taxon>Thalassospira</taxon>
    </lineage>
</organism>
<dbReference type="PANTHER" id="PTHR11993">
    <property type="entry name" value="NADH-UBIQUINONE OXIDOREDUCTASE 49 KDA SUBUNIT"/>
    <property type="match status" value="1"/>
</dbReference>
<dbReference type="FunFam" id="1.10.645.10:FF:000005">
    <property type="entry name" value="NADH-quinone oxidoreductase subunit D"/>
    <property type="match status" value="1"/>
</dbReference>
<dbReference type="RefSeq" id="WP_101300655.1">
    <property type="nucleotide sequence ID" value="NZ_NXGX01000002.1"/>
</dbReference>
<dbReference type="PROSITE" id="PS00535">
    <property type="entry name" value="COMPLEX1_49K"/>
    <property type="match status" value="1"/>
</dbReference>
<dbReference type="GO" id="GO:0050136">
    <property type="term" value="F:NADH dehydrogenase (quinone) (non-electrogenic) activity"/>
    <property type="evidence" value="ECO:0007669"/>
    <property type="project" value="UniProtKB-UniRule"/>
</dbReference>
<evidence type="ECO:0000256" key="6">
    <source>
        <dbReference type="ARBA" id="ARBA00023027"/>
    </source>
</evidence>
<dbReference type="InterPro" id="IPR001135">
    <property type="entry name" value="NADH_Q_OxRdtase_suD"/>
</dbReference>
<dbReference type="GO" id="GO:0051287">
    <property type="term" value="F:NAD binding"/>
    <property type="evidence" value="ECO:0007669"/>
    <property type="project" value="InterPro"/>
</dbReference>
<dbReference type="Proteomes" id="UP000233332">
    <property type="component" value="Unassembled WGS sequence"/>
</dbReference>
<evidence type="ECO:0000313" key="11">
    <source>
        <dbReference type="EMBL" id="PKR59601.1"/>
    </source>
</evidence>
<evidence type="ECO:0000256" key="5">
    <source>
        <dbReference type="ARBA" id="ARBA00022967"/>
    </source>
</evidence>
<dbReference type="Pfam" id="PF00346">
    <property type="entry name" value="Complex1_49kDa"/>
    <property type="match status" value="1"/>
</dbReference>
<protein>
    <recommendedName>
        <fullName evidence="8">NADH-quinone oxidoreductase subunit D</fullName>
        <ecNumber evidence="8">7.1.1.-</ecNumber>
    </recommendedName>
    <alternativeName>
        <fullName evidence="8">NADH dehydrogenase I subunit D</fullName>
    </alternativeName>
    <alternativeName>
        <fullName evidence="8">NDH-1 subunit D</fullName>
    </alternativeName>
</protein>
<comment type="caution">
    <text evidence="11">The sequence shown here is derived from an EMBL/GenBank/DDBJ whole genome shotgun (WGS) entry which is preliminary data.</text>
</comment>
<keyword evidence="7 8" id="KW-0830">Ubiquinone</keyword>
<sequence length="392" mass="44401">MSEQKIKNMTMNFGPQHPAAHGVLRLVLEMDGEVIERADAHIGLLHRGTEKLIEYKTYIQATPYFDRLDYVAPMNQEHAYCLAIEKLMGVEVPKRAQYIRVLYAEIGRILNHILNMTAFALDVGAMTPLLWGFEEREKLMEFYERACGARLHANYFRPGGVAADLPAGLLEDIDAWADQFDIFLNDFDRVLTGNRIFKQRTVDIGTVTAEEALDWGFTGPNIRASGLAWDLRKSQPYDSYEDFDFDIPVGKNGDCYDRFLVRFEEMWQSLKIIKQAVKNMPDGPVIVQNNKVAPPSRAQMKRSMEALIHHFKLFTEGFHVPAGECYAAVEAPKGEFGVYLVSDGSNRPYRCKIRAPGFPHLQGIDFMSKGHMLADVVANIGSLDIVFGEIDR</sequence>
<comment type="similarity">
    <text evidence="2 8 9">Belongs to the complex I 49 kDa subunit family.</text>
</comment>
<dbReference type="InterPro" id="IPR014029">
    <property type="entry name" value="NADH_UbQ_OxRdtase_49kDa_CS"/>
</dbReference>
<keyword evidence="11" id="KW-0560">Oxidoreductase</keyword>
<dbReference type="Gene3D" id="1.10.645.10">
    <property type="entry name" value="Cytochrome-c3 Hydrogenase, chain B"/>
    <property type="match status" value="1"/>
</dbReference>
<evidence type="ECO:0000256" key="8">
    <source>
        <dbReference type="HAMAP-Rule" id="MF_01358"/>
    </source>
</evidence>
<dbReference type="EC" id="7.1.1.-" evidence="8"/>
<comment type="subunit">
    <text evidence="8">NDH-1 is composed of 14 different subunits. Subunits NuoB, C, D, E, F, and G constitute the peripheral sector of the complex.</text>
</comment>
<keyword evidence="8" id="KW-1003">Cell membrane</keyword>
<dbReference type="InterPro" id="IPR022885">
    <property type="entry name" value="NDH1_su_D/H"/>
</dbReference>
<evidence type="ECO:0000256" key="7">
    <source>
        <dbReference type="ARBA" id="ARBA00023075"/>
    </source>
</evidence>
<keyword evidence="5 8" id="KW-1278">Translocase</keyword>
<keyword evidence="8" id="KW-0472">Membrane</keyword>
<dbReference type="AlphaFoldDB" id="A0A2N3L9T1"/>
<dbReference type="SUPFAM" id="SSF56762">
    <property type="entry name" value="HydB/Nqo4-like"/>
    <property type="match status" value="1"/>
</dbReference>
<keyword evidence="3 8" id="KW-0813">Transport</keyword>
<dbReference type="PANTHER" id="PTHR11993:SF10">
    <property type="entry name" value="NADH DEHYDROGENASE [UBIQUINONE] IRON-SULFUR PROTEIN 2, MITOCHONDRIAL"/>
    <property type="match status" value="1"/>
</dbReference>
<dbReference type="GO" id="GO:0048038">
    <property type="term" value="F:quinone binding"/>
    <property type="evidence" value="ECO:0007669"/>
    <property type="project" value="UniProtKB-KW"/>
</dbReference>
<keyword evidence="4 8" id="KW-0874">Quinone</keyword>
<evidence type="ECO:0000256" key="1">
    <source>
        <dbReference type="ARBA" id="ARBA00002378"/>
    </source>
</evidence>
<dbReference type="HAMAP" id="MF_01358">
    <property type="entry name" value="NDH1_NuoD"/>
    <property type="match status" value="1"/>
</dbReference>
<evidence type="ECO:0000313" key="12">
    <source>
        <dbReference type="Proteomes" id="UP000233332"/>
    </source>
</evidence>
<dbReference type="InterPro" id="IPR029014">
    <property type="entry name" value="NiFe-Hase_large"/>
</dbReference>